<gene>
    <name evidence="2" type="ORF">PAMC26577_07600</name>
</gene>
<feature type="transmembrane region" description="Helical" evidence="1">
    <location>
        <begin position="323"/>
        <end position="344"/>
    </location>
</feature>
<keyword evidence="1" id="KW-1133">Transmembrane helix</keyword>
<dbReference type="Proteomes" id="UP000195221">
    <property type="component" value="Unassembled WGS sequence"/>
</dbReference>
<evidence type="ECO:0008006" key="4">
    <source>
        <dbReference type="Google" id="ProtNLM"/>
    </source>
</evidence>
<feature type="transmembrane region" description="Helical" evidence="1">
    <location>
        <begin position="105"/>
        <end position="126"/>
    </location>
</feature>
<evidence type="ECO:0000256" key="1">
    <source>
        <dbReference type="SAM" id="Phobius"/>
    </source>
</evidence>
<reference evidence="2 3" key="1">
    <citation type="submission" date="2017-03" db="EMBL/GenBank/DDBJ databases">
        <title>Genome analysis of strain PAMC 26577.</title>
        <authorList>
            <person name="Oh H.-M."/>
            <person name="Yang J.-A."/>
        </authorList>
    </citation>
    <scope>NUCLEOTIDE SEQUENCE [LARGE SCALE GENOMIC DNA]</scope>
    <source>
        <strain evidence="2 3">PAMC 26577</strain>
    </source>
</reference>
<comment type="caution">
    <text evidence="2">The sequence shown here is derived from an EMBL/GenBank/DDBJ whole genome shotgun (WGS) entry which is preliminary data.</text>
</comment>
<accession>A0A242N1M8</accession>
<sequence length="407" mass="43435">MRKDLVYVMLGSALPAVSNFVAVVFALKYLDAAWLGRSYALLALFFVSIDVFNFGSARLYSVTKIRERFPSLLFLDTVSATGSALFFSIAAWIMSASGAIALPQILPMLVIAPVGYATSHFALGYLRLKGGNAAICAVSTVSALCRCSVVWLIATHPSWSLYLPDLLLLVEGSYGTMLLGAYLIVRTPEPAAPAGPAALRHLVSLGGKELISSWYSNAIFSGAKHLDVIIAAMLLGPAGAALYRGAKSVHNLAFNFGQALALVLHSRMLAWLRALRRHLSRMSLFGVAIAICALLTFGAFLAFKIRLFPTASLGSPSRQCLFLFLIFLGASLMFACRLISITVFSISKRTFVILSTMEVGVSLALLSCLCLIFGVVGAALSVVVSCGSVLLASLVVVQRSAHAIRVD</sequence>
<name>A0A242N1M8_CABSO</name>
<feature type="transmembrane region" description="Helical" evidence="1">
    <location>
        <begin position="39"/>
        <end position="60"/>
    </location>
</feature>
<evidence type="ECO:0000313" key="2">
    <source>
        <dbReference type="EMBL" id="OTP77483.1"/>
    </source>
</evidence>
<organism evidence="2 3">
    <name type="scientific">Caballeronia sordidicola</name>
    <name type="common">Burkholderia sordidicola</name>
    <dbReference type="NCBI Taxonomy" id="196367"/>
    <lineage>
        <taxon>Bacteria</taxon>
        <taxon>Pseudomonadati</taxon>
        <taxon>Pseudomonadota</taxon>
        <taxon>Betaproteobacteria</taxon>
        <taxon>Burkholderiales</taxon>
        <taxon>Burkholderiaceae</taxon>
        <taxon>Caballeronia</taxon>
    </lineage>
</organism>
<evidence type="ECO:0000313" key="3">
    <source>
        <dbReference type="Proteomes" id="UP000195221"/>
    </source>
</evidence>
<feature type="transmembrane region" description="Helical" evidence="1">
    <location>
        <begin position="166"/>
        <end position="185"/>
    </location>
</feature>
<feature type="transmembrane region" description="Helical" evidence="1">
    <location>
        <begin position="72"/>
        <end position="93"/>
    </location>
</feature>
<feature type="transmembrane region" description="Helical" evidence="1">
    <location>
        <begin position="380"/>
        <end position="397"/>
    </location>
</feature>
<protein>
    <recommendedName>
        <fullName evidence="4">O-antigen/teichoic acid export membrane protein</fullName>
    </recommendedName>
</protein>
<feature type="transmembrane region" description="Helical" evidence="1">
    <location>
        <begin position="7"/>
        <end position="27"/>
    </location>
</feature>
<feature type="transmembrane region" description="Helical" evidence="1">
    <location>
        <begin position="133"/>
        <end position="154"/>
    </location>
</feature>
<dbReference type="EMBL" id="NBTZ01000030">
    <property type="protein sequence ID" value="OTP77483.1"/>
    <property type="molecule type" value="Genomic_DNA"/>
</dbReference>
<dbReference type="AlphaFoldDB" id="A0A242N1M8"/>
<feature type="transmembrane region" description="Helical" evidence="1">
    <location>
        <begin position="351"/>
        <end position="374"/>
    </location>
</feature>
<keyword evidence="1" id="KW-0812">Transmembrane</keyword>
<proteinExistence type="predicted"/>
<keyword evidence="1" id="KW-0472">Membrane</keyword>
<feature type="transmembrane region" description="Helical" evidence="1">
    <location>
        <begin position="284"/>
        <end position="303"/>
    </location>
</feature>